<protein>
    <submittedName>
        <fullName evidence="1">Uncharacterized protein</fullName>
    </submittedName>
</protein>
<dbReference type="SUPFAM" id="SSF52047">
    <property type="entry name" value="RNI-like"/>
    <property type="match status" value="1"/>
</dbReference>
<proteinExistence type="predicted"/>
<dbReference type="Proteomes" id="UP000276133">
    <property type="component" value="Unassembled WGS sequence"/>
</dbReference>
<name>A0A3M7PXY1_BRAPC</name>
<dbReference type="AlphaFoldDB" id="A0A3M7PXY1"/>
<evidence type="ECO:0000313" key="1">
    <source>
        <dbReference type="EMBL" id="RNA03635.1"/>
    </source>
</evidence>
<keyword evidence="2" id="KW-1185">Reference proteome</keyword>
<sequence length="319" mass="37009">MDLLRLPVPFLSSLSFKLSATDLVNLITAAYNTTKPLELQNSYLFKLIFDKKQCHLENNYRLDYEQFKKTLKFYKTKDIEKININFCQNLCRHTSLKRIINETLCKHTNLTELDLFNTAPSNIQLELSDLSKLFRSCKNLKHLSFNLIPNLDTSEQKMVHMDRLESLRVEFKSSSIQTLFNLVFNHCLDLTHLELYSSYDKSDFSLNLSSHNFPHHKLPKLCHLATGTNNITLSLNEHLFDLINKLSSFSLNVSIDKSNHLLSTLINEKKIDSCDLNFGIDLGYLRSNNIVLNTNPYVLDDLVQEYFSLDFVDKLNSIK</sequence>
<organism evidence="1 2">
    <name type="scientific">Brachionus plicatilis</name>
    <name type="common">Marine rotifer</name>
    <name type="synonym">Brachionus muelleri</name>
    <dbReference type="NCBI Taxonomy" id="10195"/>
    <lineage>
        <taxon>Eukaryota</taxon>
        <taxon>Metazoa</taxon>
        <taxon>Spiralia</taxon>
        <taxon>Gnathifera</taxon>
        <taxon>Rotifera</taxon>
        <taxon>Eurotatoria</taxon>
        <taxon>Monogononta</taxon>
        <taxon>Pseudotrocha</taxon>
        <taxon>Ploima</taxon>
        <taxon>Brachionidae</taxon>
        <taxon>Brachionus</taxon>
    </lineage>
</organism>
<feature type="non-terminal residue" evidence="1">
    <location>
        <position position="319"/>
    </location>
</feature>
<dbReference type="InterPro" id="IPR032675">
    <property type="entry name" value="LRR_dom_sf"/>
</dbReference>
<gene>
    <name evidence="1" type="ORF">BpHYR1_027928</name>
</gene>
<reference evidence="1 2" key="1">
    <citation type="journal article" date="2018" name="Sci. Rep.">
        <title>Genomic signatures of local adaptation to the degree of environmental predictability in rotifers.</title>
        <authorList>
            <person name="Franch-Gras L."/>
            <person name="Hahn C."/>
            <person name="Garcia-Roger E.M."/>
            <person name="Carmona M.J."/>
            <person name="Serra M."/>
            <person name="Gomez A."/>
        </authorList>
    </citation>
    <scope>NUCLEOTIDE SEQUENCE [LARGE SCALE GENOMIC DNA]</scope>
    <source>
        <strain evidence="1">HYR1</strain>
    </source>
</reference>
<comment type="caution">
    <text evidence="1">The sequence shown here is derived from an EMBL/GenBank/DDBJ whole genome shotgun (WGS) entry which is preliminary data.</text>
</comment>
<dbReference type="EMBL" id="REGN01008411">
    <property type="protein sequence ID" value="RNA03635.1"/>
    <property type="molecule type" value="Genomic_DNA"/>
</dbReference>
<evidence type="ECO:0000313" key="2">
    <source>
        <dbReference type="Proteomes" id="UP000276133"/>
    </source>
</evidence>
<accession>A0A3M7PXY1</accession>
<dbReference type="OrthoDB" id="10172183at2759"/>
<dbReference type="Gene3D" id="3.80.10.10">
    <property type="entry name" value="Ribonuclease Inhibitor"/>
    <property type="match status" value="1"/>
</dbReference>